<evidence type="ECO:0000259" key="8">
    <source>
        <dbReference type="Pfam" id="PF04024"/>
    </source>
</evidence>
<organism evidence="9 10">
    <name type="scientific">Citricoccus nitrophenolicus</name>
    <dbReference type="NCBI Taxonomy" id="863575"/>
    <lineage>
        <taxon>Bacteria</taxon>
        <taxon>Bacillati</taxon>
        <taxon>Actinomycetota</taxon>
        <taxon>Actinomycetes</taxon>
        <taxon>Micrococcales</taxon>
        <taxon>Micrococcaceae</taxon>
        <taxon>Citricoccus</taxon>
    </lineage>
</organism>
<feature type="transmembrane region" description="Helical" evidence="7">
    <location>
        <begin position="280"/>
        <end position="303"/>
    </location>
</feature>
<feature type="domain" description="Phage shock protein PspC N-terminal" evidence="8">
    <location>
        <begin position="20"/>
        <end position="74"/>
    </location>
</feature>
<name>A0ABV0IHW5_9MICC</name>
<feature type="region of interest" description="Disordered" evidence="6">
    <location>
        <begin position="147"/>
        <end position="245"/>
    </location>
</feature>
<feature type="transmembrane region" description="Helical" evidence="7">
    <location>
        <begin position="309"/>
        <end position="330"/>
    </location>
</feature>
<feature type="transmembrane region" description="Helical" evidence="7">
    <location>
        <begin position="89"/>
        <end position="108"/>
    </location>
</feature>
<evidence type="ECO:0000256" key="5">
    <source>
        <dbReference type="ARBA" id="ARBA00023136"/>
    </source>
</evidence>
<keyword evidence="3 7" id="KW-0812">Transmembrane</keyword>
<reference evidence="9 10" key="1">
    <citation type="submission" date="2024-05" db="EMBL/GenBank/DDBJ databases">
        <authorList>
            <person name="Yi C."/>
        </authorList>
    </citation>
    <scope>NUCLEOTIDE SEQUENCE [LARGE SCALE GENOMIC DNA]</scope>
    <source>
        <strain evidence="9 10">XS13</strain>
    </source>
</reference>
<comment type="subcellular location">
    <subcellularLocation>
        <location evidence="1">Cell membrane</location>
        <topology evidence="1">Single-pass membrane protein</topology>
    </subcellularLocation>
</comment>
<feature type="compositionally biased region" description="Low complexity" evidence="6">
    <location>
        <begin position="152"/>
        <end position="173"/>
    </location>
</feature>
<comment type="caution">
    <text evidence="9">The sequence shown here is derived from an EMBL/GenBank/DDBJ whole genome shotgun (WGS) entry which is preliminary data.</text>
</comment>
<dbReference type="RefSeq" id="WP_347920270.1">
    <property type="nucleotide sequence ID" value="NZ_JBDXMX010000003.1"/>
</dbReference>
<feature type="transmembrane region" description="Helical" evidence="7">
    <location>
        <begin position="48"/>
        <end position="69"/>
    </location>
</feature>
<dbReference type="InterPro" id="IPR052027">
    <property type="entry name" value="PspC"/>
</dbReference>
<gene>
    <name evidence="9" type="ORF">ABDK96_07825</name>
</gene>
<dbReference type="PANTHER" id="PTHR33885:SF3">
    <property type="entry name" value="PHAGE SHOCK PROTEIN C"/>
    <property type="match status" value="1"/>
</dbReference>
<keyword evidence="2" id="KW-1003">Cell membrane</keyword>
<evidence type="ECO:0000313" key="10">
    <source>
        <dbReference type="Proteomes" id="UP001484097"/>
    </source>
</evidence>
<feature type="transmembrane region" description="Helical" evidence="7">
    <location>
        <begin position="120"/>
        <end position="140"/>
    </location>
</feature>
<proteinExistence type="predicted"/>
<keyword evidence="10" id="KW-1185">Reference proteome</keyword>
<dbReference type="Pfam" id="PF04024">
    <property type="entry name" value="PspC"/>
    <property type="match status" value="1"/>
</dbReference>
<protein>
    <submittedName>
        <fullName evidence="9">PspC domain-containing protein</fullName>
    </submittedName>
</protein>
<evidence type="ECO:0000256" key="4">
    <source>
        <dbReference type="ARBA" id="ARBA00022989"/>
    </source>
</evidence>
<evidence type="ECO:0000256" key="3">
    <source>
        <dbReference type="ARBA" id="ARBA00022692"/>
    </source>
</evidence>
<sequence>MNENDAHTGGFYPWIESLRTVRSPNRWIGGVVAGAADRLGMDRTLGRALFVVLTLLTAGLTVLLYGAAWMFLPEPDGRIHAREAARGRWSSGTTGALIVSVLGVGNLFSVPGQIGRGESFWNFGSVVGLAIIGFFVWLVVSKGRQGPPEALEAPGHAETAGAAGATAVPGAPEARPEPVYLAPSDTGWYSTPSETAPTIPLPEGPEPMSAAASHPPYQPPYQPSSQSSYRPPHQPAPPVNRTPPSLPGSTQLAVVGLAVLAGAAVSLLRYLDVFTASWPVIWAASLATTLAVLSIGLIIGAIAGRGGGGLTVTTAILALPVIGATGGAAFSDGMTGPWGPWSERGDWNGGVLSGNPADGYELSFGEATVNLSGLEGSGAATVDPVEMNLSFSTVDLIVPDDVDVYLEVDNSFSSVGGPNLGTDDAGRIQVVDAPGDERVIVNADLSFSTLNVSAEPSTSADTSTDTSADTSTTQE</sequence>
<dbReference type="Proteomes" id="UP001484097">
    <property type="component" value="Unassembled WGS sequence"/>
</dbReference>
<feature type="compositionally biased region" description="Pro residues" evidence="6">
    <location>
        <begin position="232"/>
        <end position="245"/>
    </location>
</feature>
<feature type="region of interest" description="Disordered" evidence="6">
    <location>
        <begin position="451"/>
        <end position="475"/>
    </location>
</feature>
<accession>A0ABV0IHW5</accession>
<evidence type="ECO:0000256" key="2">
    <source>
        <dbReference type="ARBA" id="ARBA00022475"/>
    </source>
</evidence>
<feature type="transmembrane region" description="Helical" evidence="7">
    <location>
        <begin position="250"/>
        <end position="268"/>
    </location>
</feature>
<feature type="compositionally biased region" description="Low complexity" evidence="6">
    <location>
        <begin position="457"/>
        <end position="475"/>
    </location>
</feature>
<evidence type="ECO:0000256" key="1">
    <source>
        <dbReference type="ARBA" id="ARBA00004162"/>
    </source>
</evidence>
<keyword evidence="5 7" id="KW-0472">Membrane</keyword>
<dbReference type="PANTHER" id="PTHR33885">
    <property type="entry name" value="PHAGE SHOCK PROTEIN C"/>
    <property type="match status" value="1"/>
</dbReference>
<evidence type="ECO:0000313" key="9">
    <source>
        <dbReference type="EMBL" id="MEO9247583.1"/>
    </source>
</evidence>
<dbReference type="InterPro" id="IPR007168">
    <property type="entry name" value="Phageshock_PspC_N"/>
</dbReference>
<dbReference type="EMBL" id="JBDXMX010000003">
    <property type="protein sequence ID" value="MEO9247583.1"/>
    <property type="molecule type" value="Genomic_DNA"/>
</dbReference>
<keyword evidence="4 7" id="KW-1133">Transmembrane helix</keyword>
<feature type="compositionally biased region" description="Polar residues" evidence="6">
    <location>
        <begin position="187"/>
        <end position="196"/>
    </location>
</feature>
<evidence type="ECO:0000256" key="7">
    <source>
        <dbReference type="SAM" id="Phobius"/>
    </source>
</evidence>
<evidence type="ECO:0000256" key="6">
    <source>
        <dbReference type="SAM" id="MobiDB-lite"/>
    </source>
</evidence>